<dbReference type="RefSeq" id="WP_285974583.1">
    <property type="nucleotide sequence ID" value="NZ_CP127294.1"/>
</dbReference>
<feature type="chain" id="PRO_5040845337" evidence="2">
    <location>
        <begin position="26"/>
        <end position="267"/>
    </location>
</feature>
<dbReference type="Gene3D" id="2.40.10.10">
    <property type="entry name" value="Trypsin-like serine proteases"/>
    <property type="match status" value="2"/>
</dbReference>
<evidence type="ECO:0000313" key="4">
    <source>
        <dbReference type="Proteomes" id="UP001236014"/>
    </source>
</evidence>
<dbReference type="GO" id="GO:0004252">
    <property type="term" value="F:serine-type endopeptidase activity"/>
    <property type="evidence" value="ECO:0007669"/>
    <property type="project" value="InterPro"/>
</dbReference>
<proteinExistence type="predicted"/>
<sequence length="267" mass="26395">MVVINVSRAALAVSAAAVLVLTGGAAVSTSVADSGGLLGDDTVASAAVPATPSPAPTTAATDAVGALFSGGKHFCSASVVHSPAGDLVLTAAHCLGGGTEGLTFEPGYHDGVAPYGSWTVTAAAVPAGWTASADPDLDFAFLTVTQPGTAAPLESLTGANRLGVDRGFTNPITLTGYPDPADAPVVCANTTTQSDTYQQRVECPGFPDGTSGGPWVTAADPATGLGTVIGVIGGYEQGGDTPDVSYSAYFDGNIQQLYDSVTADVGR</sequence>
<dbReference type="Pfam" id="PF13365">
    <property type="entry name" value="Trypsin_2"/>
    <property type="match status" value="1"/>
</dbReference>
<dbReference type="AlphaFoldDB" id="A0A9Y2ISM4"/>
<dbReference type="PROSITE" id="PS00134">
    <property type="entry name" value="TRYPSIN_HIS"/>
    <property type="match status" value="1"/>
</dbReference>
<dbReference type="InterPro" id="IPR050966">
    <property type="entry name" value="Glutamyl_endopeptidase"/>
</dbReference>
<dbReference type="KEGG" id="acab:QRX50_27935"/>
<dbReference type="InterPro" id="IPR009003">
    <property type="entry name" value="Peptidase_S1_PA"/>
</dbReference>
<dbReference type="GO" id="GO:0006508">
    <property type="term" value="P:proteolysis"/>
    <property type="evidence" value="ECO:0007669"/>
    <property type="project" value="InterPro"/>
</dbReference>
<keyword evidence="4" id="KW-1185">Reference proteome</keyword>
<keyword evidence="1 2" id="KW-0732">Signal</keyword>
<feature type="signal peptide" evidence="2">
    <location>
        <begin position="1"/>
        <end position="25"/>
    </location>
</feature>
<reference evidence="3 4" key="1">
    <citation type="submission" date="2023-06" db="EMBL/GenBank/DDBJ databases">
        <authorList>
            <person name="Oyuntsetseg B."/>
            <person name="Kim S.B."/>
        </authorList>
    </citation>
    <scope>NUCLEOTIDE SEQUENCE [LARGE SCALE GENOMIC DNA]</scope>
    <source>
        <strain evidence="3 4">2-15</strain>
    </source>
</reference>
<dbReference type="InterPro" id="IPR018114">
    <property type="entry name" value="TRYPSIN_HIS"/>
</dbReference>
<dbReference type="SUPFAM" id="SSF50494">
    <property type="entry name" value="Trypsin-like serine proteases"/>
    <property type="match status" value="1"/>
</dbReference>
<name>A0A9Y2ISM4_9PSEU</name>
<dbReference type="Proteomes" id="UP001236014">
    <property type="component" value="Chromosome"/>
</dbReference>
<evidence type="ECO:0000256" key="1">
    <source>
        <dbReference type="ARBA" id="ARBA00022729"/>
    </source>
</evidence>
<dbReference type="InterPro" id="IPR043504">
    <property type="entry name" value="Peptidase_S1_PA_chymotrypsin"/>
</dbReference>
<gene>
    <name evidence="3" type="ORF">QRX50_27935</name>
</gene>
<dbReference type="PANTHER" id="PTHR15462">
    <property type="entry name" value="SERINE PROTEASE"/>
    <property type="match status" value="1"/>
</dbReference>
<accession>A0A9Y2ISM4</accession>
<evidence type="ECO:0000313" key="3">
    <source>
        <dbReference type="EMBL" id="WIX84048.1"/>
    </source>
</evidence>
<protein>
    <submittedName>
        <fullName evidence="3">Trypsin-like peptidase domain-containing protein</fullName>
    </submittedName>
</protein>
<evidence type="ECO:0000256" key="2">
    <source>
        <dbReference type="SAM" id="SignalP"/>
    </source>
</evidence>
<dbReference type="EMBL" id="CP127294">
    <property type="protein sequence ID" value="WIX84048.1"/>
    <property type="molecule type" value="Genomic_DNA"/>
</dbReference>
<organism evidence="3 4">
    <name type="scientific">Amycolatopsis carbonis</name>
    <dbReference type="NCBI Taxonomy" id="715471"/>
    <lineage>
        <taxon>Bacteria</taxon>
        <taxon>Bacillati</taxon>
        <taxon>Actinomycetota</taxon>
        <taxon>Actinomycetes</taxon>
        <taxon>Pseudonocardiales</taxon>
        <taxon>Pseudonocardiaceae</taxon>
        <taxon>Amycolatopsis</taxon>
    </lineage>
</organism>